<dbReference type="RefSeq" id="WP_084427394.1">
    <property type="nucleotide sequence ID" value="NZ_FWXV01000002.1"/>
</dbReference>
<evidence type="ECO:0000259" key="4">
    <source>
        <dbReference type="SMART" id="SM00822"/>
    </source>
</evidence>
<evidence type="ECO:0000256" key="3">
    <source>
        <dbReference type="RuleBase" id="RU000363"/>
    </source>
</evidence>
<dbReference type="InterPro" id="IPR020904">
    <property type="entry name" value="Sc_DH/Rdtase_CS"/>
</dbReference>
<dbReference type="PANTHER" id="PTHR43391">
    <property type="entry name" value="RETINOL DEHYDROGENASE-RELATED"/>
    <property type="match status" value="1"/>
</dbReference>
<dbReference type="Proteomes" id="UP000192674">
    <property type="component" value="Unassembled WGS sequence"/>
</dbReference>
<dbReference type="InterPro" id="IPR036291">
    <property type="entry name" value="NAD(P)-bd_dom_sf"/>
</dbReference>
<dbReference type="Pfam" id="PF00106">
    <property type="entry name" value="adh_short"/>
    <property type="match status" value="1"/>
</dbReference>
<dbReference type="OrthoDB" id="9775296at2"/>
<organism evidence="5 6">
    <name type="scientific">Kibdelosporangium aridum</name>
    <dbReference type="NCBI Taxonomy" id="2030"/>
    <lineage>
        <taxon>Bacteria</taxon>
        <taxon>Bacillati</taxon>
        <taxon>Actinomycetota</taxon>
        <taxon>Actinomycetes</taxon>
        <taxon>Pseudonocardiales</taxon>
        <taxon>Pseudonocardiaceae</taxon>
        <taxon>Kibdelosporangium</taxon>
    </lineage>
</organism>
<dbReference type="PRINTS" id="PR00080">
    <property type="entry name" value="SDRFAMILY"/>
</dbReference>
<evidence type="ECO:0000313" key="5">
    <source>
        <dbReference type="EMBL" id="SMC97324.1"/>
    </source>
</evidence>
<dbReference type="PROSITE" id="PS00061">
    <property type="entry name" value="ADH_SHORT"/>
    <property type="match status" value="1"/>
</dbReference>
<name>A0A1Y5XLS9_KIBAR</name>
<keyword evidence="6" id="KW-1185">Reference proteome</keyword>
<dbReference type="EMBL" id="FWXV01000002">
    <property type="protein sequence ID" value="SMC97324.1"/>
    <property type="molecule type" value="Genomic_DNA"/>
</dbReference>
<gene>
    <name evidence="5" type="ORF">SAMN05661093_03423</name>
</gene>
<accession>A0A1Y5XLS9</accession>
<dbReference type="InterPro" id="IPR057326">
    <property type="entry name" value="KR_dom"/>
</dbReference>
<dbReference type="PRINTS" id="PR00081">
    <property type="entry name" value="GDHRDH"/>
</dbReference>
<dbReference type="FunFam" id="3.40.50.720:FF:000047">
    <property type="entry name" value="NADP-dependent L-serine/L-allo-threonine dehydrogenase"/>
    <property type="match status" value="1"/>
</dbReference>
<reference evidence="5 6" key="1">
    <citation type="submission" date="2017-04" db="EMBL/GenBank/DDBJ databases">
        <authorList>
            <person name="Afonso C.L."/>
            <person name="Miller P.J."/>
            <person name="Scott M.A."/>
            <person name="Spackman E."/>
            <person name="Goraichik I."/>
            <person name="Dimitrov K.M."/>
            <person name="Suarez D.L."/>
            <person name="Swayne D.E."/>
        </authorList>
    </citation>
    <scope>NUCLEOTIDE SEQUENCE [LARGE SCALE GENOMIC DNA]</scope>
    <source>
        <strain evidence="5 6">DSM 43828</strain>
    </source>
</reference>
<dbReference type="SMART" id="SM00822">
    <property type="entry name" value="PKS_KR"/>
    <property type="match status" value="1"/>
</dbReference>
<evidence type="ECO:0000256" key="2">
    <source>
        <dbReference type="ARBA" id="ARBA00023002"/>
    </source>
</evidence>
<dbReference type="AlphaFoldDB" id="A0A1Y5XLS9"/>
<comment type="similarity">
    <text evidence="1 3">Belongs to the short-chain dehydrogenases/reductases (SDR) family.</text>
</comment>
<dbReference type="InterPro" id="IPR002347">
    <property type="entry name" value="SDR_fam"/>
</dbReference>
<evidence type="ECO:0000313" key="6">
    <source>
        <dbReference type="Proteomes" id="UP000192674"/>
    </source>
</evidence>
<dbReference type="PANTHER" id="PTHR43391:SF86">
    <property type="entry name" value="SHORT-CHAIN DEHYDROGENASE_REDUCTASE FAMILY PROTEIN"/>
    <property type="match status" value="1"/>
</dbReference>
<dbReference type="Gene3D" id="3.40.50.720">
    <property type="entry name" value="NAD(P)-binding Rossmann-like Domain"/>
    <property type="match status" value="1"/>
</dbReference>
<keyword evidence="2" id="KW-0560">Oxidoreductase</keyword>
<feature type="domain" description="Ketoreductase" evidence="4">
    <location>
        <begin position="6"/>
        <end position="184"/>
    </location>
</feature>
<evidence type="ECO:0000256" key="1">
    <source>
        <dbReference type="ARBA" id="ARBA00006484"/>
    </source>
</evidence>
<sequence>MTLNGKVALVTGASSGIGEATAEALAAQGASVVIGARRTDRLAALEERLTAKGTKVLSLELDVTDQDACKAAVQAAVDQFGQLDVLVNNAGVMLLGSIVGADTTDWTRMINTNVLGLMFMTDAALPHLLASKGSIIQVSSVAGRVARVGSGVYNASKWAVGAFSESLRQEVTAHGVRVVLIEPGMVDTELRDHITDQAAKAAIEERASQTRQLQAADIANAVVYAVTQPDYVAVNEILIRPTDQAL</sequence>
<protein>
    <submittedName>
        <fullName evidence="5">NADP-dependent 3-hydroxy acid dehydrogenase YdfG</fullName>
    </submittedName>
</protein>
<dbReference type="GO" id="GO:0005829">
    <property type="term" value="C:cytosol"/>
    <property type="evidence" value="ECO:0007669"/>
    <property type="project" value="TreeGrafter"/>
</dbReference>
<proteinExistence type="inferred from homology"/>
<dbReference type="GO" id="GO:0016616">
    <property type="term" value="F:oxidoreductase activity, acting on the CH-OH group of donors, NAD or NADP as acceptor"/>
    <property type="evidence" value="ECO:0007669"/>
    <property type="project" value="UniProtKB-ARBA"/>
</dbReference>
<dbReference type="SUPFAM" id="SSF51735">
    <property type="entry name" value="NAD(P)-binding Rossmann-fold domains"/>
    <property type="match status" value="1"/>
</dbReference>